<dbReference type="Ensembl" id="ENSCATT00000000048.1">
    <property type="protein sequence ID" value="ENSCATP00000000007.1"/>
    <property type="gene ID" value="ENSCATG00000000046.1"/>
</dbReference>
<evidence type="ECO:0000313" key="2">
    <source>
        <dbReference type="Proteomes" id="UP000233060"/>
    </source>
</evidence>
<organism evidence="1 2">
    <name type="scientific">Cercocebus atys</name>
    <name type="common">Sooty mangabey</name>
    <name type="synonym">Cercocebus torquatus atys</name>
    <dbReference type="NCBI Taxonomy" id="9531"/>
    <lineage>
        <taxon>Eukaryota</taxon>
        <taxon>Metazoa</taxon>
        <taxon>Chordata</taxon>
        <taxon>Craniata</taxon>
        <taxon>Vertebrata</taxon>
        <taxon>Euteleostomi</taxon>
        <taxon>Mammalia</taxon>
        <taxon>Eutheria</taxon>
        <taxon>Euarchontoglires</taxon>
        <taxon>Primates</taxon>
        <taxon>Haplorrhini</taxon>
        <taxon>Catarrhini</taxon>
        <taxon>Cercopithecidae</taxon>
        <taxon>Cercopithecinae</taxon>
        <taxon>Cercocebus</taxon>
    </lineage>
</organism>
<dbReference type="OMA" id="CANFLFP"/>
<dbReference type="Proteomes" id="UP000233060">
    <property type="component" value="Unassembled WGS sequence"/>
</dbReference>
<evidence type="ECO:0000313" key="1">
    <source>
        <dbReference type="Ensembl" id="ENSCATP00000000007.1"/>
    </source>
</evidence>
<sequence length="141" mass="15758">MMCICRLETGSQSINVCANFLFPPQPPSPYDFIYVGCVLSNDGMTTLFHVLKVLLSCRAPELMVALGLELCLTGLLPRKPVWWQSCILQEGTRLFFCNAGKGLDASVTSHKAWLQDSLTRSDRLSFRVFSHCQNLSPAVRM</sequence>
<keyword evidence="2" id="KW-1185">Reference proteome</keyword>
<reference evidence="1" key="1">
    <citation type="submission" date="2025-08" db="UniProtKB">
        <authorList>
            <consortium name="Ensembl"/>
        </authorList>
    </citation>
    <scope>IDENTIFICATION</scope>
</reference>
<dbReference type="Bgee" id="ENSCATG00000000046">
    <property type="expression patterns" value="Expressed in cerebellum and 12 other cell types or tissues"/>
</dbReference>
<reference evidence="1" key="2">
    <citation type="submission" date="2025-09" db="UniProtKB">
        <authorList>
            <consortium name="Ensembl"/>
        </authorList>
    </citation>
    <scope>IDENTIFICATION</scope>
</reference>
<dbReference type="GeneTree" id="ENSGT00910000147500"/>
<protein>
    <submittedName>
        <fullName evidence="1">Uncharacterized protein</fullName>
    </submittedName>
</protein>
<accession>A0A2K5KH40</accession>
<proteinExistence type="predicted"/>
<dbReference type="AlphaFoldDB" id="A0A2K5KH40"/>
<name>A0A2K5KH40_CERAT</name>